<dbReference type="InterPro" id="IPR005119">
    <property type="entry name" value="LysR_subst-bd"/>
</dbReference>
<dbReference type="Gene3D" id="3.40.190.290">
    <property type="match status" value="1"/>
</dbReference>
<dbReference type="InterPro" id="IPR036388">
    <property type="entry name" value="WH-like_DNA-bd_sf"/>
</dbReference>
<dbReference type="PANTHER" id="PTHR30427:SF1">
    <property type="entry name" value="TRANSCRIPTIONAL ACTIVATOR PROTEIN LYSR"/>
    <property type="match status" value="1"/>
</dbReference>
<keyword evidence="3" id="KW-0238">DNA-binding</keyword>
<keyword evidence="2" id="KW-0805">Transcription regulation</keyword>
<dbReference type="InterPro" id="IPR000847">
    <property type="entry name" value="LysR_HTH_N"/>
</dbReference>
<evidence type="ECO:0000259" key="5">
    <source>
        <dbReference type="PROSITE" id="PS50931"/>
    </source>
</evidence>
<comment type="caution">
    <text evidence="6">The sequence shown here is derived from an EMBL/GenBank/DDBJ whole genome shotgun (WGS) entry which is preliminary data.</text>
</comment>
<dbReference type="GO" id="GO:0010628">
    <property type="term" value="P:positive regulation of gene expression"/>
    <property type="evidence" value="ECO:0007669"/>
    <property type="project" value="TreeGrafter"/>
</dbReference>
<dbReference type="RefSeq" id="WP_113595683.1">
    <property type="nucleotide sequence ID" value="NZ_QEXL01000007.1"/>
</dbReference>
<evidence type="ECO:0000256" key="3">
    <source>
        <dbReference type="ARBA" id="ARBA00023125"/>
    </source>
</evidence>
<reference evidence="6 7" key="1">
    <citation type="submission" date="2018-05" db="EMBL/GenBank/DDBJ databases">
        <title>Komagataeibacter cocois sp. nov., for a novel cellulose- producing strain isolated from coconut milk.</title>
        <authorList>
            <person name="Liu L."/>
            <person name="Wang Y."/>
            <person name="Liu S."/>
            <person name="Bi J."/>
            <person name="Chen H."/>
            <person name="Deng J."/>
            <person name="Zhang C."/>
            <person name="Hu Q."/>
            <person name="Li C."/>
        </authorList>
    </citation>
    <scope>NUCLEOTIDE SEQUENCE [LARGE SCALE GENOMIC DNA]</scope>
    <source>
        <strain evidence="6 7">WE7</strain>
    </source>
</reference>
<sequence>MTPQRFHQLRAFMAVCQTGSVSAAARTMHLSQPAITKLIRHLEAETGTALFDRARRRLTPTESAHVLMADLRGLFGAMRNVDVTLNGLRHAKGVQIRIAAMPAIGTHLLPDVLPSCIAVRPELRFALSVLSSLDVHHMVGSNGADIGFALPVQGTGSVTVDRTLMIHAAVVAPPGHPLTRARRVRVRDLVRHRLIFFSQQFALGNPIGEYFSQNGLEATSFVETQNSACACAMVQNELGVAVVDIVTAFAHRAHLEIRPLDVECVFPVQVIVPPGGSPGRDAGRLAALCTDRIERINREVMG</sequence>
<dbReference type="Pfam" id="PF00126">
    <property type="entry name" value="HTH_1"/>
    <property type="match status" value="1"/>
</dbReference>
<dbReference type="SUPFAM" id="SSF53850">
    <property type="entry name" value="Periplasmic binding protein-like II"/>
    <property type="match status" value="1"/>
</dbReference>
<dbReference type="PANTHER" id="PTHR30427">
    <property type="entry name" value="TRANSCRIPTIONAL ACTIVATOR PROTEIN LYSR"/>
    <property type="match status" value="1"/>
</dbReference>
<feature type="domain" description="HTH lysR-type" evidence="5">
    <location>
        <begin position="1"/>
        <end position="61"/>
    </location>
</feature>
<name>A0A365YYS9_9PROT</name>
<keyword evidence="7" id="KW-1185">Reference proteome</keyword>
<dbReference type="OrthoDB" id="9789529at2"/>
<comment type="similarity">
    <text evidence="1">Belongs to the LysR transcriptional regulatory family.</text>
</comment>
<proteinExistence type="inferred from homology"/>
<organism evidence="6 7">
    <name type="scientific">Novacetimonas cocois</name>
    <dbReference type="NCBI Taxonomy" id="1747507"/>
    <lineage>
        <taxon>Bacteria</taxon>
        <taxon>Pseudomonadati</taxon>
        <taxon>Pseudomonadota</taxon>
        <taxon>Alphaproteobacteria</taxon>
        <taxon>Acetobacterales</taxon>
        <taxon>Acetobacteraceae</taxon>
        <taxon>Novacetimonas</taxon>
    </lineage>
</organism>
<evidence type="ECO:0000256" key="1">
    <source>
        <dbReference type="ARBA" id="ARBA00009437"/>
    </source>
</evidence>
<dbReference type="PROSITE" id="PS50931">
    <property type="entry name" value="HTH_LYSR"/>
    <property type="match status" value="1"/>
</dbReference>
<evidence type="ECO:0000313" key="7">
    <source>
        <dbReference type="Proteomes" id="UP000252680"/>
    </source>
</evidence>
<dbReference type="PRINTS" id="PR00039">
    <property type="entry name" value="HTHLYSR"/>
</dbReference>
<dbReference type="EMBL" id="QEXL01000007">
    <property type="protein sequence ID" value="RBM07720.1"/>
    <property type="molecule type" value="Genomic_DNA"/>
</dbReference>
<dbReference type="Proteomes" id="UP000252680">
    <property type="component" value="Unassembled WGS sequence"/>
</dbReference>
<dbReference type="GO" id="GO:0043565">
    <property type="term" value="F:sequence-specific DNA binding"/>
    <property type="evidence" value="ECO:0007669"/>
    <property type="project" value="TreeGrafter"/>
</dbReference>
<dbReference type="Pfam" id="PF03466">
    <property type="entry name" value="LysR_substrate"/>
    <property type="match status" value="1"/>
</dbReference>
<keyword evidence="4" id="KW-0804">Transcription</keyword>
<evidence type="ECO:0000256" key="4">
    <source>
        <dbReference type="ARBA" id="ARBA00023163"/>
    </source>
</evidence>
<dbReference type="GO" id="GO:0003700">
    <property type="term" value="F:DNA-binding transcription factor activity"/>
    <property type="evidence" value="ECO:0007669"/>
    <property type="project" value="InterPro"/>
</dbReference>
<dbReference type="AlphaFoldDB" id="A0A365YYS9"/>
<dbReference type="SUPFAM" id="SSF46785">
    <property type="entry name" value="Winged helix' DNA-binding domain"/>
    <property type="match status" value="1"/>
</dbReference>
<dbReference type="Gene3D" id="1.10.10.10">
    <property type="entry name" value="Winged helix-like DNA-binding domain superfamily/Winged helix DNA-binding domain"/>
    <property type="match status" value="1"/>
</dbReference>
<evidence type="ECO:0000313" key="6">
    <source>
        <dbReference type="EMBL" id="RBM07720.1"/>
    </source>
</evidence>
<protein>
    <submittedName>
        <fullName evidence="6">LysR family transcriptional regulator</fullName>
    </submittedName>
</protein>
<evidence type="ECO:0000256" key="2">
    <source>
        <dbReference type="ARBA" id="ARBA00023015"/>
    </source>
</evidence>
<dbReference type="InterPro" id="IPR036390">
    <property type="entry name" value="WH_DNA-bd_sf"/>
</dbReference>
<gene>
    <name evidence="6" type="ORF">NJLHNGOC_06765</name>
</gene>
<accession>A0A365YYS9</accession>